<dbReference type="AlphaFoldDB" id="A0A6M3M2Z5"/>
<name>A0A6M3M2Z5_9ZZZZ</name>
<organism evidence="8">
    <name type="scientific">viral metagenome</name>
    <dbReference type="NCBI Taxonomy" id="1070528"/>
    <lineage>
        <taxon>unclassified sequences</taxon>
        <taxon>metagenomes</taxon>
        <taxon>organismal metagenomes</taxon>
    </lineage>
</organism>
<feature type="domain" description="High potential iron-sulfur proteins family profile" evidence="7">
    <location>
        <begin position="32"/>
        <end position="98"/>
    </location>
</feature>
<dbReference type="InterPro" id="IPR036369">
    <property type="entry name" value="HIPIP_sf"/>
</dbReference>
<evidence type="ECO:0000256" key="1">
    <source>
        <dbReference type="ARBA" id="ARBA00022448"/>
    </source>
</evidence>
<protein>
    <recommendedName>
        <fullName evidence="7">High potential iron-sulfur proteins family profile domain-containing protein</fullName>
    </recommendedName>
</protein>
<dbReference type="SUPFAM" id="SSF57652">
    <property type="entry name" value="HIPIP (high potential iron protein)"/>
    <property type="match status" value="1"/>
</dbReference>
<proteinExistence type="predicted"/>
<gene>
    <name evidence="8" type="ORF">MM171A00439_0052</name>
    <name evidence="9" type="ORF">MM171B00601_0016</name>
</gene>
<keyword evidence="6" id="KW-0411">Iron-sulfur</keyword>
<dbReference type="GO" id="GO:0051539">
    <property type="term" value="F:4 iron, 4 sulfur cluster binding"/>
    <property type="evidence" value="ECO:0007669"/>
    <property type="project" value="UniProtKB-KW"/>
</dbReference>
<accession>A0A6M3M2Z5</accession>
<evidence type="ECO:0000256" key="6">
    <source>
        <dbReference type="ARBA" id="ARBA00023014"/>
    </source>
</evidence>
<dbReference type="GO" id="GO:0009055">
    <property type="term" value="F:electron transfer activity"/>
    <property type="evidence" value="ECO:0007669"/>
    <property type="project" value="InterPro"/>
</dbReference>
<dbReference type="PROSITE" id="PS51373">
    <property type="entry name" value="HIPIP"/>
    <property type="match status" value="1"/>
</dbReference>
<dbReference type="EMBL" id="MT143694">
    <property type="protein sequence ID" value="QJB00500.1"/>
    <property type="molecule type" value="Genomic_DNA"/>
</dbReference>
<keyword evidence="4" id="KW-0249">Electron transport</keyword>
<evidence type="ECO:0000256" key="5">
    <source>
        <dbReference type="ARBA" id="ARBA00023004"/>
    </source>
</evidence>
<dbReference type="EMBL" id="MT143853">
    <property type="protein sequence ID" value="QJB03613.1"/>
    <property type="molecule type" value="Genomic_DNA"/>
</dbReference>
<evidence type="ECO:0000256" key="2">
    <source>
        <dbReference type="ARBA" id="ARBA00022485"/>
    </source>
</evidence>
<evidence type="ECO:0000313" key="9">
    <source>
        <dbReference type="EMBL" id="QJB03613.1"/>
    </source>
</evidence>
<dbReference type="GO" id="GO:0046872">
    <property type="term" value="F:metal ion binding"/>
    <property type="evidence" value="ECO:0007669"/>
    <property type="project" value="UniProtKB-KW"/>
</dbReference>
<keyword evidence="2" id="KW-0004">4Fe-4S</keyword>
<sequence length="113" mass="12849">METFLPNLLFKSIGLAAANATIKPGVLEPWIDEITKHVAEEAKFSKSQVAYVPFSPPPVFWDYKCRKCRFWQAPDACEVVEGEIAPRGWCSIWLPPDDKPALSWINELLEGDW</sequence>
<keyword evidence="1" id="KW-0813">Transport</keyword>
<dbReference type="InterPro" id="IPR000170">
    <property type="entry name" value="High_potential_FeS_prot"/>
</dbReference>
<evidence type="ECO:0000259" key="7">
    <source>
        <dbReference type="PROSITE" id="PS51373"/>
    </source>
</evidence>
<dbReference type="GO" id="GO:0019646">
    <property type="term" value="P:aerobic electron transport chain"/>
    <property type="evidence" value="ECO:0007669"/>
    <property type="project" value="InterPro"/>
</dbReference>
<dbReference type="Gene3D" id="4.10.490.10">
    <property type="entry name" value="High potential iron-sulphur protein"/>
    <property type="match status" value="1"/>
</dbReference>
<reference evidence="8" key="1">
    <citation type="submission" date="2020-03" db="EMBL/GenBank/DDBJ databases">
        <title>The deep terrestrial virosphere.</title>
        <authorList>
            <person name="Holmfeldt K."/>
            <person name="Nilsson E."/>
            <person name="Simone D."/>
            <person name="Lopez-Fernandez M."/>
            <person name="Wu X."/>
            <person name="de Brujin I."/>
            <person name="Lundin D."/>
            <person name="Andersson A."/>
            <person name="Bertilsson S."/>
            <person name="Dopson M."/>
        </authorList>
    </citation>
    <scope>NUCLEOTIDE SEQUENCE</scope>
    <source>
        <strain evidence="8">MM171A00439</strain>
        <strain evidence="9">MM171B00601</strain>
    </source>
</reference>
<evidence type="ECO:0000313" key="8">
    <source>
        <dbReference type="EMBL" id="QJB00500.1"/>
    </source>
</evidence>
<keyword evidence="3" id="KW-0479">Metal-binding</keyword>
<keyword evidence="5" id="KW-0408">Iron</keyword>
<evidence type="ECO:0000256" key="4">
    <source>
        <dbReference type="ARBA" id="ARBA00022982"/>
    </source>
</evidence>
<evidence type="ECO:0000256" key="3">
    <source>
        <dbReference type="ARBA" id="ARBA00022723"/>
    </source>
</evidence>